<accession>A0ABU6K555</accession>
<protein>
    <submittedName>
        <fullName evidence="2">Uncharacterized protein</fullName>
    </submittedName>
</protein>
<dbReference type="EMBL" id="JAYXHS010000002">
    <property type="protein sequence ID" value="MEC5386587.1"/>
    <property type="molecule type" value="Genomic_DNA"/>
</dbReference>
<keyword evidence="3" id="KW-1185">Reference proteome</keyword>
<evidence type="ECO:0000313" key="3">
    <source>
        <dbReference type="Proteomes" id="UP001331561"/>
    </source>
</evidence>
<keyword evidence="1" id="KW-0812">Transmembrane</keyword>
<name>A0ABU6K555_9RHOO</name>
<organism evidence="2 3">
    <name type="scientific">Uliginosibacterium silvisoli</name>
    <dbReference type="NCBI Taxonomy" id="3114758"/>
    <lineage>
        <taxon>Bacteria</taxon>
        <taxon>Pseudomonadati</taxon>
        <taxon>Pseudomonadota</taxon>
        <taxon>Betaproteobacteria</taxon>
        <taxon>Rhodocyclales</taxon>
        <taxon>Zoogloeaceae</taxon>
        <taxon>Uliginosibacterium</taxon>
    </lineage>
</organism>
<sequence length="105" mass="12077">MAHRRIGRHGRKNVGLLALVQKGDWRIAVALAFVVAVIGLWMLPVWLRQSPVLAQLPAVLKPISWGLFGVFTLAAIMKFRFARRAEHQRRMREHARRDEGTTDRE</sequence>
<dbReference type="RefSeq" id="WP_327599547.1">
    <property type="nucleotide sequence ID" value="NZ_JAYXHS010000002.1"/>
</dbReference>
<evidence type="ECO:0000256" key="1">
    <source>
        <dbReference type="SAM" id="Phobius"/>
    </source>
</evidence>
<evidence type="ECO:0000313" key="2">
    <source>
        <dbReference type="EMBL" id="MEC5386587.1"/>
    </source>
</evidence>
<feature type="transmembrane region" description="Helical" evidence="1">
    <location>
        <begin position="63"/>
        <end position="82"/>
    </location>
</feature>
<reference evidence="2 3" key="1">
    <citation type="submission" date="2024-01" db="EMBL/GenBank/DDBJ databases">
        <title>Uliginosibacterium soil sp. nov.</title>
        <authorList>
            <person name="Lv Y."/>
        </authorList>
    </citation>
    <scope>NUCLEOTIDE SEQUENCE [LARGE SCALE GENOMIC DNA]</scope>
    <source>
        <strain evidence="2 3">H3</strain>
    </source>
</reference>
<comment type="caution">
    <text evidence="2">The sequence shown here is derived from an EMBL/GenBank/DDBJ whole genome shotgun (WGS) entry which is preliminary data.</text>
</comment>
<gene>
    <name evidence="2" type="ORF">VVD49_12695</name>
</gene>
<proteinExistence type="predicted"/>
<keyword evidence="1" id="KW-0472">Membrane</keyword>
<feature type="transmembrane region" description="Helical" evidence="1">
    <location>
        <begin position="25"/>
        <end position="43"/>
    </location>
</feature>
<keyword evidence="1" id="KW-1133">Transmembrane helix</keyword>
<dbReference type="Proteomes" id="UP001331561">
    <property type="component" value="Unassembled WGS sequence"/>
</dbReference>